<dbReference type="Proteomes" id="UP000034539">
    <property type="component" value="Unassembled WGS sequence"/>
</dbReference>
<evidence type="ECO:0000313" key="4">
    <source>
        <dbReference type="Proteomes" id="UP000034539"/>
    </source>
</evidence>
<dbReference type="PANTHER" id="PTHR42850:SF2">
    <property type="entry name" value="BLL5683 PROTEIN"/>
    <property type="match status" value="1"/>
</dbReference>
<comment type="caution">
    <text evidence="3">The sequence shown here is derived from an EMBL/GenBank/DDBJ whole genome shotgun (WGS) entry which is preliminary data.</text>
</comment>
<sequence>MIYAIISDVHSNLEALEAALKRINEIRVDEILCIGDIVGYNANPNECVEIIRDLGIKSIMGNHDRACAGLEEPTFFNEYAQEAVFWTRKHITTGNLNYLKSLEDSHVIRDELLIVHGSPRDPDEYIFGKQAAAENLRYLKKHYKNIFICFYGHTHVKALYALEEKPETISKSPDGIVLSKGVNFLINPGSIGQPRDNDPRSSFLIVDSEKLLIRYEAVLYDIEKTASKIIESGLPMFLAERLYVGR</sequence>
<dbReference type="Pfam" id="PF12850">
    <property type="entry name" value="Metallophos_2"/>
    <property type="match status" value="1"/>
</dbReference>
<evidence type="ECO:0000259" key="2">
    <source>
        <dbReference type="Pfam" id="PF12850"/>
    </source>
</evidence>
<dbReference type="GO" id="GO:0016791">
    <property type="term" value="F:phosphatase activity"/>
    <property type="evidence" value="ECO:0007669"/>
    <property type="project" value="TreeGrafter"/>
</dbReference>
<dbReference type="PANTHER" id="PTHR42850">
    <property type="entry name" value="METALLOPHOSPHOESTERASE"/>
    <property type="match status" value="1"/>
</dbReference>
<feature type="domain" description="Calcineurin-like phosphoesterase" evidence="2">
    <location>
        <begin position="1"/>
        <end position="209"/>
    </location>
</feature>
<name>A0A0G0T4Q0_9BACT</name>
<dbReference type="PIRSF" id="PIRSF000883">
    <property type="entry name" value="Pesterase_MJ0912"/>
    <property type="match status" value="1"/>
</dbReference>
<organism evidence="3 4">
    <name type="scientific">Candidatus Gottesmanbacteria bacterium GW2011_GWC2_39_8</name>
    <dbReference type="NCBI Taxonomy" id="1618450"/>
    <lineage>
        <taxon>Bacteria</taxon>
        <taxon>Candidatus Gottesmaniibacteriota</taxon>
    </lineage>
</organism>
<gene>
    <name evidence="3" type="ORF">UT63_C0032G0018</name>
</gene>
<accession>A0A0G0T4Q0</accession>
<dbReference type="EMBL" id="LBXN01000032">
    <property type="protein sequence ID" value="KKR32787.1"/>
    <property type="molecule type" value="Genomic_DNA"/>
</dbReference>
<dbReference type="InterPro" id="IPR050126">
    <property type="entry name" value="Ap4A_hydrolase"/>
</dbReference>
<reference evidence="3 4" key="1">
    <citation type="journal article" date="2015" name="Nature">
        <title>rRNA introns, odd ribosomes, and small enigmatic genomes across a large radiation of phyla.</title>
        <authorList>
            <person name="Brown C.T."/>
            <person name="Hug L.A."/>
            <person name="Thomas B.C."/>
            <person name="Sharon I."/>
            <person name="Castelle C.J."/>
            <person name="Singh A."/>
            <person name="Wilkins M.J."/>
            <person name="Williams K.H."/>
            <person name="Banfield J.F."/>
        </authorList>
    </citation>
    <scope>NUCLEOTIDE SEQUENCE [LARGE SCALE GENOMIC DNA]</scope>
</reference>
<dbReference type="Gene3D" id="3.60.21.10">
    <property type="match status" value="1"/>
</dbReference>
<evidence type="ECO:0000256" key="1">
    <source>
        <dbReference type="ARBA" id="ARBA00008950"/>
    </source>
</evidence>
<evidence type="ECO:0000313" key="3">
    <source>
        <dbReference type="EMBL" id="KKR32787.1"/>
    </source>
</evidence>
<dbReference type="SUPFAM" id="SSF56300">
    <property type="entry name" value="Metallo-dependent phosphatases"/>
    <property type="match status" value="1"/>
</dbReference>
<dbReference type="InterPro" id="IPR011152">
    <property type="entry name" value="Pesterase_MJ0912"/>
</dbReference>
<dbReference type="InterPro" id="IPR029052">
    <property type="entry name" value="Metallo-depent_PP-like"/>
</dbReference>
<dbReference type="AlphaFoldDB" id="A0A0G0T4Q0"/>
<dbReference type="GO" id="GO:0005737">
    <property type="term" value="C:cytoplasm"/>
    <property type="evidence" value="ECO:0007669"/>
    <property type="project" value="TreeGrafter"/>
</dbReference>
<comment type="similarity">
    <text evidence="1">Belongs to the metallophosphoesterase superfamily. YfcE family.</text>
</comment>
<dbReference type="InterPro" id="IPR024654">
    <property type="entry name" value="Calcineurin-like_PHP_lpxH"/>
</dbReference>
<protein>
    <submittedName>
        <fullName evidence="3">Calcineurin-like protein phosphoesterase</fullName>
    </submittedName>
</protein>
<proteinExistence type="inferred from homology"/>
<dbReference type="PATRIC" id="fig|1618450.3.peg.771"/>
<dbReference type="CDD" id="cd00838">
    <property type="entry name" value="MPP_superfamily"/>
    <property type="match status" value="1"/>
</dbReference>